<sequence length="874" mass="96021">MEANLTMGDKSSLWLQASHQANRAAYRAYSFTSCDTTALVAAEEDYQSAKSVTFDLLDLAKTDVAPRDSKFDLVIAKRDAMTPELLANVARNSRALLADSGSFLAIETFLLGTESTDGVINGHTPFEHIPSIIREAGFTDVIKIPCNSVQWAYRCSVGSENKATPRGRIDVARLSDACDPILTRARLGLEVLGWTVVEHVFPFSHLHPGSPIVVLDEPSHPVLASVSPEQWDAIKEVTCNKRCPLLWVTVGSQFRVQQPDNALVHGFFRSIRAEGPSLRLTTLDVEEAESPTTTDAIDRILRRLHLPGPKSQVDNEYVERGGVIYISRIIVDDGINKVRTDRLNGADLQERSLHDLSTTARLQAERLGTLESFHYGEVLATELPVRDGCLEVEIYAAGLNFKDVAVTMGIVPENERLLGVEGAGFVRRVGKGVPYSPGDRVVVFEKVCFANRIQVSKERAHLLPDSMSFKHAATLLGVYLTSLYALFNLANLRRGQSVLIQSAAGGIGISSIHLATYISAEIYVTVRSEEKRQFLHENFGIPYERMFSSRMTQFAAGILAATNGRGVDVILNSLTGELLDESWRVCADGGTMVEIGKKDVLDRNKLSMEPFDRNCSFRALDFSHKAITDALIADLMQQLFVLYEGGHVHPIHPIKVFPFEDIPAAFAYMRSGRHIGKMVISSGEASSVQVPVRPAPRTFDLLPDVAYLIVGGLRGLCGSLAIYMAQHGAKHIVAMSRSGCGDEQSQRVVQNCWSFDCEVYAAKGDVASWDDVLRTLQVTPVSVGGIIQGDMVLRDKPYEMMTVEEYHATISSKVQGAWNMHHAAQHLNLSLDFFTMLSSISGVVGQKGQANYAAANVFMDAFAVYRQSLGLRPS</sequence>
<dbReference type="Pfam" id="PF23114">
    <property type="entry name" value="NAD-bd_HRPKS_sdrA"/>
    <property type="match status" value="1"/>
</dbReference>
<dbReference type="OrthoDB" id="4510240at2759"/>
<dbReference type="InterPro" id="IPR029063">
    <property type="entry name" value="SAM-dependent_MTases_sf"/>
</dbReference>
<dbReference type="Gene3D" id="3.90.180.10">
    <property type="entry name" value="Medium-chain alcohol dehydrogenases, catalytic domain"/>
    <property type="match status" value="1"/>
</dbReference>
<organism evidence="5 6">
    <name type="scientific">Aspergillus pseudoviridinutans</name>
    <dbReference type="NCBI Taxonomy" id="1517512"/>
    <lineage>
        <taxon>Eukaryota</taxon>
        <taxon>Fungi</taxon>
        <taxon>Dikarya</taxon>
        <taxon>Ascomycota</taxon>
        <taxon>Pezizomycotina</taxon>
        <taxon>Eurotiomycetes</taxon>
        <taxon>Eurotiomycetidae</taxon>
        <taxon>Eurotiales</taxon>
        <taxon>Aspergillaceae</taxon>
        <taxon>Aspergillus</taxon>
        <taxon>Aspergillus subgen. Fumigati</taxon>
    </lineage>
</organism>
<dbReference type="Proteomes" id="UP001043456">
    <property type="component" value="Unassembled WGS sequence"/>
</dbReference>
<dbReference type="PANTHER" id="PTHR45681">
    <property type="entry name" value="POLYKETIDE SYNTHASE 44-RELATED"/>
    <property type="match status" value="1"/>
</dbReference>
<dbReference type="SUPFAM" id="SSF51735">
    <property type="entry name" value="NAD(P)-binding Rossmann-fold domains"/>
    <property type="match status" value="3"/>
</dbReference>
<dbReference type="InterPro" id="IPR020843">
    <property type="entry name" value="ER"/>
</dbReference>
<dbReference type="AlphaFoldDB" id="A0A9P3BJW7"/>
<dbReference type="Pfam" id="PF08240">
    <property type="entry name" value="ADH_N"/>
    <property type="match status" value="1"/>
</dbReference>
<reference evidence="5 6" key="1">
    <citation type="submission" date="2018-10" db="EMBL/GenBank/DDBJ databases">
        <title>Pan-genome distribution and transcriptional activeness of fungal secondary metabolism genes in Aspergillus section Fumigati.</title>
        <authorList>
            <person name="Takahashi H."/>
            <person name="Umemura M."/>
            <person name="Ninomiya A."/>
            <person name="Kusuya Y."/>
            <person name="Urayama S."/>
            <person name="Shimizu M."/>
            <person name="Watanabe A."/>
            <person name="Kamei K."/>
            <person name="Yaguchi T."/>
            <person name="Hagiwara D."/>
        </authorList>
    </citation>
    <scope>NUCLEOTIDE SEQUENCE [LARGE SCALE GENOMIC DNA]</scope>
    <source>
        <strain evidence="5 6">IFM 55266</strain>
    </source>
</reference>
<evidence type="ECO:0000313" key="5">
    <source>
        <dbReference type="EMBL" id="GIJ92472.1"/>
    </source>
</evidence>
<evidence type="ECO:0000256" key="1">
    <source>
        <dbReference type="ARBA" id="ARBA00022679"/>
    </source>
</evidence>
<dbReference type="Gene3D" id="3.40.50.150">
    <property type="entry name" value="Vaccinia Virus protein VP39"/>
    <property type="match status" value="1"/>
</dbReference>
<dbReference type="GeneID" id="67010063"/>
<feature type="domain" description="Enoyl reductase (ER)" evidence="4">
    <location>
        <begin position="368"/>
        <end position="680"/>
    </location>
</feature>
<dbReference type="RefSeq" id="XP_043163218.1">
    <property type="nucleotide sequence ID" value="XM_043307283.1"/>
</dbReference>
<dbReference type="InterPro" id="IPR057326">
    <property type="entry name" value="KR_dom"/>
</dbReference>
<dbReference type="InterPro" id="IPR013968">
    <property type="entry name" value="PKS_KR"/>
</dbReference>
<gene>
    <name evidence="5" type="ORF">Asppvi_011454</name>
</gene>
<keyword evidence="1" id="KW-0808">Transferase</keyword>
<feature type="domain" description="Ketoreductase" evidence="3">
    <location>
        <begin position="705"/>
        <end position="874"/>
    </location>
</feature>
<dbReference type="GO" id="GO:0016740">
    <property type="term" value="F:transferase activity"/>
    <property type="evidence" value="ECO:0007669"/>
    <property type="project" value="UniProtKB-KW"/>
</dbReference>
<protein>
    <submittedName>
        <fullName evidence="5">PKS/NRPS-like protein biosynthetic cluster</fullName>
    </submittedName>
</protein>
<name>A0A9P3BJW7_9EURO</name>
<accession>A0A9P3BJW7</accession>
<evidence type="ECO:0000256" key="2">
    <source>
        <dbReference type="ARBA" id="ARBA00023268"/>
    </source>
</evidence>
<dbReference type="SMART" id="SM00829">
    <property type="entry name" value="PKS_ER"/>
    <property type="match status" value="1"/>
</dbReference>
<evidence type="ECO:0000259" key="4">
    <source>
        <dbReference type="SMART" id="SM00829"/>
    </source>
</evidence>
<dbReference type="Gene3D" id="3.40.50.720">
    <property type="entry name" value="NAD(P)-binding Rossmann-like Domain"/>
    <property type="match status" value="3"/>
</dbReference>
<proteinExistence type="predicted"/>
<dbReference type="Pfam" id="PF08659">
    <property type="entry name" value="KR"/>
    <property type="match status" value="1"/>
</dbReference>
<dbReference type="Pfam" id="PF13602">
    <property type="entry name" value="ADH_zinc_N_2"/>
    <property type="match status" value="1"/>
</dbReference>
<comment type="caution">
    <text evidence="5">The sequence shown here is derived from an EMBL/GenBank/DDBJ whole genome shotgun (WGS) entry which is preliminary data.</text>
</comment>
<dbReference type="EMBL" id="BHVY01000009">
    <property type="protein sequence ID" value="GIJ92472.1"/>
    <property type="molecule type" value="Genomic_DNA"/>
</dbReference>
<keyword evidence="6" id="KW-1185">Reference proteome</keyword>
<evidence type="ECO:0000259" key="3">
    <source>
        <dbReference type="SMART" id="SM00822"/>
    </source>
</evidence>
<dbReference type="InterPro" id="IPR036291">
    <property type="entry name" value="NAD(P)-bd_dom_sf"/>
</dbReference>
<evidence type="ECO:0000313" key="6">
    <source>
        <dbReference type="Proteomes" id="UP001043456"/>
    </source>
</evidence>
<dbReference type="InterPro" id="IPR013154">
    <property type="entry name" value="ADH-like_N"/>
</dbReference>
<dbReference type="InterPro" id="IPR056501">
    <property type="entry name" value="NAD-bd_HRPKS_sdrA"/>
</dbReference>
<dbReference type="InterPro" id="IPR050444">
    <property type="entry name" value="Polyketide_Synthase"/>
</dbReference>
<dbReference type="GO" id="GO:0016491">
    <property type="term" value="F:oxidoreductase activity"/>
    <property type="evidence" value="ECO:0007669"/>
    <property type="project" value="InterPro"/>
</dbReference>
<dbReference type="CDD" id="cd05195">
    <property type="entry name" value="enoyl_red"/>
    <property type="match status" value="1"/>
</dbReference>
<dbReference type="InterPro" id="IPR011032">
    <property type="entry name" value="GroES-like_sf"/>
</dbReference>
<keyword evidence="2" id="KW-0511">Multifunctional enzyme</keyword>
<dbReference type="PANTHER" id="PTHR45681:SF6">
    <property type="entry name" value="POLYKETIDE SYNTHASE 37"/>
    <property type="match status" value="1"/>
</dbReference>
<dbReference type="SUPFAM" id="SSF50129">
    <property type="entry name" value="GroES-like"/>
    <property type="match status" value="1"/>
</dbReference>
<dbReference type="SMART" id="SM00822">
    <property type="entry name" value="PKS_KR"/>
    <property type="match status" value="1"/>
</dbReference>